<name>A0A444ZS11_ARAHY</name>
<dbReference type="Proteomes" id="UP000289738">
    <property type="component" value="Chromosome B03"/>
</dbReference>
<keyword evidence="3" id="KW-1185">Reference proteome</keyword>
<dbReference type="GO" id="GO:0080043">
    <property type="term" value="F:quercetin 3-O-glucosyltransferase activity"/>
    <property type="evidence" value="ECO:0007669"/>
    <property type="project" value="TreeGrafter"/>
</dbReference>
<dbReference type="STRING" id="3818.A0A444ZS11"/>
<dbReference type="SUPFAM" id="SSF53756">
    <property type="entry name" value="UDP-Glycosyltransferase/glycogen phosphorylase"/>
    <property type="match status" value="1"/>
</dbReference>
<accession>A0A444ZS11</accession>
<protein>
    <submittedName>
        <fullName evidence="2">Uncharacterized protein</fullName>
    </submittedName>
</protein>
<comment type="caution">
    <text evidence="2">The sequence shown here is derived from an EMBL/GenBank/DDBJ whole genome shotgun (WGS) entry which is preliminary data.</text>
</comment>
<evidence type="ECO:0000256" key="1">
    <source>
        <dbReference type="ARBA" id="ARBA00009995"/>
    </source>
</evidence>
<dbReference type="PANTHER" id="PTHR11926">
    <property type="entry name" value="GLUCOSYL/GLUCURONOSYL TRANSFERASES"/>
    <property type="match status" value="1"/>
</dbReference>
<dbReference type="Gene3D" id="3.40.50.2000">
    <property type="entry name" value="Glycogen Phosphorylase B"/>
    <property type="match status" value="2"/>
</dbReference>
<proteinExistence type="inferred from homology"/>
<organism evidence="2 3">
    <name type="scientific">Arachis hypogaea</name>
    <name type="common">Peanut</name>
    <dbReference type="NCBI Taxonomy" id="3818"/>
    <lineage>
        <taxon>Eukaryota</taxon>
        <taxon>Viridiplantae</taxon>
        <taxon>Streptophyta</taxon>
        <taxon>Embryophyta</taxon>
        <taxon>Tracheophyta</taxon>
        <taxon>Spermatophyta</taxon>
        <taxon>Magnoliopsida</taxon>
        <taxon>eudicotyledons</taxon>
        <taxon>Gunneridae</taxon>
        <taxon>Pentapetalae</taxon>
        <taxon>rosids</taxon>
        <taxon>fabids</taxon>
        <taxon>Fabales</taxon>
        <taxon>Fabaceae</taxon>
        <taxon>Papilionoideae</taxon>
        <taxon>50 kb inversion clade</taxon>
        <taxon>dalbergioids sensu lato</taxon>
        <taxon>Dalbergieae</taxon>
        <taxon>Pterocarpus clade</taxon>
        <taxon>Arachis</taxon>
    </lineage>
</organism>
<gene>
    <name evidence="2" type="ORF">Ahy_B03g061781</name>
</gene>
<comment type="similarity">
    <text evidence="1">Belongs to the UDP-glycosyltransferase family.</text>
</comment>
<dbReference type="EMBL" id="SDMP01000013">
    <property type="protein sequence ID" value="RYR16956.1"/>
    <property type="molecule type" value="Genomic_DNA"/>
</dbReference>
<sequence>MESLVCGVPVVAFPQWSDQKTNAKLIEQVWKIGVRVVEDEADGIVTGGEIRRCVEMVMESNGEKAKEVRRNGEKWKIMAKDASKEGGPSDTNLKAFLNATLLSTMND</sequence>
<evidence type="ECO:0000313" key="2">
    <source>
        <dbReference type="EMBL" id="RYR16956.1"/>
    </source>
</evidence>
<dbReference type="AlphaFoldDB" id="A0A444ZS11"/>
<dbReference type="PANTHER" id="PTHR11926:SF1421">
    <property type="entry name" value="GLYCOSYLTRANSFERASE"/>
    <property type="match status" value="1"/>
</dbReference>
<evidence type="ECO:0000313" key="3">
    <source>
        <dbReference type="Proteomes" id="UP000289738"/>
    </source>
</evidence>
<dbReference type="GO" id="GO:0080044">
    <property type="term" value="F:quercetin 7-O-glucosyltransferase activity"/>
    <property type="evidence" value="ECO:0007669"/>
    <property type="project" value="TreeGrafter"/>
</dbReference>
<reference evidence="2 3" key="1">
    <citation type="submission" date="2019-01" db="EMBL/GenBank/DDBJ databases">
        <title>Sequencing of cultivated peanut Arachis hypogaea provides insights into genome evolution and oil improvement.</title>
        <authorList>
            <person name="Chen X."/>
        </authorList>
    </citation>
    <scope>NUCLEOTIDE SEQUENCE [LARGE SCALE GENOMIC DNA]</scope>
    <source>
        <strain evidence="3">cv. Fuhuasheng</strain>
        <tissue evidence="2">Leaves</tissue>
    </source>
</reference>